<feature type="region of interest" description="Disordered" evidence="1">
    <location>
        <begin position="1"/>
        <end position="22"/>
    </location>
</feature>
<dbReference type="AlphaFoldDB" id="A0A6A6WQN4"/>
<sequence length="53" mass="5937">MQVSYKTLNTTPTPTPTPTNLLYPKLPNLSFTTYNIHSTPHFPHPPTPIPSHP</sequence>
<name>A0A6A6WQN4_9PLEO</name>
<protein>
    <submittedName>
        <fullName evidence="2">Uncharacterized protein</fullName>
    </submittedName>
</protein>
<accession>A0A6A6WQN4</accession>
<organism evidence="2 3">
    <name type="scientific">Melanomma pulvis-pyrius CBS 109.77</name>
    <dbReference type="NCBI Taxonomy" id="1314802"/>
    <lineage>
        <taxon>Eukaryota</taxon>
        <taxon>Fungi</taxon>
        <taxon>Dikarya</taxon>
        <taxon>Ascomycota</taxon>
        <taxon>Pezizomycotina</taxon>
        <taxon>Dothideomycetes</taxon>
        <taxon>Pleosporomycetidae</taxon>
        <taxon>Pleosporales</taxon>
        <taxon>Melanommataceae</taxon>
        <taxon>Melanomma</taxon>
    </lineage>
</organism>
<dbReference type="EMBL" id="MU002475">
    <property type="protein sequence ID" value="KAF2786399.1"/>
    <property type="molecule type" value="Genomic_DNA"/>
</dbReference>
<evidence type="ECO:0000313" key="3">
    <source>
        <dbReference type="Proteomes" id="UP000799757"/>
    </source>
</evidence>
<evidence type="ECO:0000256" key="1">
    <source>
        <dbReference type="SAM" id="MobiDB-lite"/>
    </source>
</evidence>
<proteinExistence type="predicted"/>
<reference evidence="2" key="1">
    <citation type="journal article" date="2020" name="Stud. Mycol.">
        <title>101 Dothideomycetes genomes: a test case for predicting lifestyles and emergence of pathogens.</title>
        <authorList>
            <person name="Haridas S."/>
            <person name="Albert R."/>
            <person name="Binder M."/>
            <person name="Bloem J."/>
            <person name="Labutti K."/>
            <person name="Salamov A."/>
            <person name="Andreopoulos B."/>
            <person name="Baker S."/>
            <person name="Barry K."/>
            <person name="Bills G."/>
            <person name="Bluhm B."/>
            <person name="Cannon C."/>
            <person name="Castanera R."/>
            <person name="Culley D."/>
            <person name="Daum C."/>
            <person name="Ezra D."/>
            <person name="Gonzalez J."/>
            <person name="Henrissat B."/>
            <person name="Kuo A."/>
            <person name="Liang C."/>
            <person name="Lipzen A."/>
            <person name="Lutzoni F."/>
            <person name="Magnuson J."/>
            <person name="Mondo S."/>
            <person name="Nolan M."/>
            <person name="Ohm R."/>
            <person name="Pangilinan J."/>
            <person name="Park H.-J."/>
            <person name="Ramirez L."/>
            <person name="Alfaro M."/>
            <person name="Sun H."/>
            <person name="Tritt A."/>
            <person name="Yoshinaga Y."/>
            <person name="Zwiers L.-H."/>
            <person name="Turgeon B."/>
            <person name="Goodwin S."/>
            <person name="Spatafora J."/>
            <person name="Crous P."/>
            <person name="Grigoriev I."/>
        </authorList>
    </citation>
    <scope>NUCLEOTIDE SEQUENCE</scope>
    <source>
        <strain evidence="2">CBS 109.77</strain>
    </source>
</reference>
<keyword evidence="3" id="KW-1185">Reference proteome</keyword>
<dbReference type="Proteomes" id="UP000799757">
    <property type="component" value="Unassembled WGS sequence"/>
</dbReference>
<evidence type="ECO:0000313" key="2">
    <source>
        <dbReference type="EMBL" id="KAF2786399.1"/>
    </source>
</evidence>
<gene>
    <name evidence="2" type="ORF">K505DRAFT_330389</name>
</gene>